<organism evidence="1 2">
    <name type="scientific">Candidatus Aquicultor primus</name>
    <dbReference type="NCBI Taxonomy" id="1797195"/>
    <lineage>
        <taxon>Bacteria</taxon>
        <taxon>Bacillati</taxon>
        <taxon>Actinomycetota</taxon>
        <taxon>Candidatus Aquicultoria</taxon>
        <taxon>Candidatus Aquicultorales</taxon>
        <taxon>Candidatus Aquicultoraceae</taxon>
        <taxon>Candidatus Aquicultor</taxon>
    </lineage>
</organism>
<dbReference type="Pfam" id="PF11950">
    <property type="entry name" value="DUF3467"/>
    <property type="match status" value="1"/>
</dbReference>
<proteinExistence type="predicted"/>
<reference evidence="1 2" key="1">
    <citation type="journal article" date="2016" name="Nat. Commun.">
        <title>Thousands of microbial genomes shed light on interconnected biogeochemical processes in an aquifer system.</title>
        <authorList>
            <person name="Anantharaman K."/>
            <person name="Brown C.T."/>
            <person name="Hug L.A."/>
            <person name="Sharon I."/>
            <person name="Castelle C.J."/>
            <person name="Probst A.J."/>
            <person name="Thomas B.C."/>
            <person name="Singh A."/>
            <person name="Wilkins M.J."/>
            <person name="Karaoz U."/>
            <person name="Brodie E.L."/>
            <person name="Williams K.H."/>
            <person name="Hubbard S.S."/>
            <person name="Banfield J.F."/>
        </authorList>
    </citation>
    <scope>NUCLEOTIDE SEQUENCE [LARGE SCALE GENOMIC DNA]</scope>
</reference>
<dbReference type="EMBL" id="MELI01000042">
    <property type="protein sequence ID" value="OFW34548.1"/>
    <property type="molecule type" value="Genomic_DNA"/>
</dbReference>
<name>A0A1F2UNL0_9ACTN</name>
<accession>A0A1F2UNL0</accession>
<gene>
    <name evidence="1" type="ORF">A2074_00990</name>
</gene>
<protein>
    <recommendedName>
        <fullName evidence="3">DUF3467 domain-containing protein</fullName>
    </recommendedName>
</protein>
<dbReference type="Proteomes" id="UP000178086">
    <property type="component" value="Unassembled WGS sequence"/>
</dbReference>
<comment type="caution">
    <text evidence="1">The sequence shown here is derived from an EMBL/GenBank/DDBJ whole genome shotgun (WGS) entry which is preliminary data.</text>
</comment>
<evidence type="ECO:0008006" key="3">
    <source>
        <dbReference type="Google" id="ProtNLM"/>
    </source>
</evidence>
<sequence length="95" mass="10506">MMSDGNNIEVRMPDDMQAGAFANNMVVSHTKEEFVLDFMFVAPPTGTITSRVIVTPGHMKRILAAFKENVSKYEKVHGKIEAGPAPKQKLGFQPE</sequence>
<dbReference type="InterPro" id="IPR021857">
    <property type="entry name" value="DUF3467"/>
</dbReference>
<evidence type="ECO:0000313" key="1">
    <source>
        <dbReference type="EMBL" id="OFW34548.1"/>
    </source>
</evidence>
<dbReference type="AlphaFoldDB" id="A0A1F2UNL0"/>
<evidence type="ECO:0000313" key="2">
    <source>
        <dbReference type="Proteomes" id="UP000178086"/>
    </source>
</evidence>